<accession>A0A4Z2ERZ1</accession>
<comment type="caution">
    <text evidence="1">The sequence shown here is derived from an EMBL/GenBank/DDBJ whole genome shotgun (WGS) entry which is preliminary data.</text>
</comment>
<dbReference type="EMBL" id="SRLO01003361">
    <property type="protein sequence ID" value="TNN31553.1"/>
    <property type="molecule type" value="Genomic_DNA"/>
</dbReference>
<sequence>MRVEVVRVEDVRVEGVRVEACRLQEDPTALQCVPSGLVSGSLLPISSGPSAVSELWYLTRYRVEPQRVEVSSDRPGSVHTSCSVHLEAGVWRLHASCEAPRGADY</sequence>
<gene>
    <name evidence="1" type="ORF">EYF80_058295</name>
</gene>
<evidence type="ECO:0000313" key="1">
    <source>
        <dbReference type="EMBL" id="TNN31553.1"/>
    </source>
</evidence>
<keyword evidence="2" id="KW-1185">Reference proteome</keyword>
<protein>
    <submittedName>
        <fullName evidence="1">Uncharacterized protein</fullName>
    </submittedName>
</protein>
<dbReference type="Proteomes" id="UP000314294">
    <property type="component" value="Unassembled WGS sequence"/>
</dbReference>
<reference evidence="1 2" key="1">
    <citation type="submission" date="2019-03" db="EMBL/GenBank/DDBJ databases">
        <title>First draft genome of Liparis tanakae, snailfish: a comprehensive survey of snailfish specific genes.</title>
        <authorList>
            <person name="Kim W."/>
            <person name="Song I."/>
            <person name="Jeong J.-H."/>
            <person name="Kim D."/>
            <person name="Kim S."/>
            <person name="Ryu S."/>
            <person name="Song J.Y."/>
            <person name="Lee S.K."/>
        </authorList>
    </citation>
    <scope>NUCLEOTIDE SEQUENCE [LARGE SCALE GENOMIC DNA]</scope>
    <source>
        <tissue evidence="1">Muscle</tissue>
    </source>
</reference>
<proteinExistence type="predicted"/>
<dbReference type="AlphaFoldDB" id="A0A4Z2ERZ1"/>
<evidence type="ECO:0000313" key="2">
    <source>
        <dbReference type="Proteomes" id="UP000314294"/>
    </source>
</evidence>
<name>A0A4Z2ERZ1_9TELE</name>
<organism evidence="1 2">
    <name type="scientific">Liparis tanakae</name>
    <name type="common">Tanaka's snailfish</name>
    <dbReference type="NCBI Taxonomy" id="230148"/>
    <lineage>
        <taxon>Eukaryota</taxon>
        <taxon>Metazoa</taxon>
        <taxon>Chordata</taxon>
        <taxon>Craniata</taxon>
        <taxon>Vertebrata</taxon>
        <taxon>Euteleostomi</taxon>
        <taxon>Actinopterygii</taxon>
        <taxon>Neopterygii</taxon>
        <taxon>Teleostei</taxon>
        <taxon>Neoteleostei</taxon>
        <taxon>Acanthomorphata</taxon>
        <taxon>Eupercaria</taxon>
        <taxon>Perciformes</taxon>
        <taxon>Cottioidei</taxon>
        <taxon>Cottales</taxon>
        <taxon>Liparidae</taxon>
        <taxon>Liparis</taxon>
    </lineage>
</organism>